<keyword evidence="3" id="KW-1003">Cell membrane</keyword>
<evidence type="ECO:0000256" key="5">
    <source>
        <dbReference type="ARBA" id="ARBA00022989"/>
    </source>
</evidence>
<dbReference type="GO" id="GO:0000428">
    <property type="term" value="C:DNA-directed RNA polymerase complex"/>
    <property type="evidence" value="ECO:0007669"/>
    <property type="project" value="UniProtKB-KW"/>
</dbReference>
<keyword evidence="5 7" id="KW-1133">Transmembrane helix</keyword>
<sequence length="285" mass="30601">MMMADSSSTTTTIKGPSWSFNWVGRIGLGIILFWALVALVGPWFSPYPPGEIVDWDFFGPMTGDYWMGTDYLGRDIFSRILMGARYTVGIALAAVTLACTLGVILGMVAAVAGGWFDMILSRLLDAFNGIPSLLFGLVVVAAVGSSIPVLVLTLTAIYMPGAYRFARALAVNVNTMDFVTVARARGESTPYLILREIFPNILGPVLADLGLRFVFIVLVLSGLSFLGLGVQPPNADWGALVRENIEGLSLGAPAVIFPSIAIASLTISVNMFIDNLPTKIRDRSE</sequence>
<evidence type="ECO:0000259" key="8">
    <source>
        <dbReference type="PROSITE" id="PS50928"/>
    </source>
</evidence>
<reference evidence="9 10" key="1">
    <citation type="submission" date="2013-04" db="EMBL/GenBank/DDBJ databases">
        <title>Oceanicola sp. 22II1-22F33 Genome Sequencing.</title>
        <authorList>
            <person name="Lai Q."/>
            <person name="Li G."/>
            <person name="Shao Z."/>
        </authorList>
    </citation>
    <scope>NUCLEOTIDE SEQUENCE [LARGE SCALE GENOMIC DNA]</scope>
    <source>
        <strain evidence="9 10">22II1-22F33</strain>
    </source>
</reference>
<dbReference type="SUPFAM" id="SSF161098">
    <property type="entry name" value="MetI-like"/>
    <property type="match status" value="1"/>
</dbReference>
<evidence type="ECO:0000256" key="4">
    <source>
        <dbReference type="ARBA" id="ARBA00022692"/>
    </source>
</evidence>
<keyword evidence="9" id="KW-0240">DNA-directed RNA polymerase</keyword>
<keyword evidence="10" id="KW-1185">Reference proteome</keyword>
<dbReference type="GO" id="GO:0055085">
    <property type="term" value="P:transmembrane transport"/>
    <property type="evidence" value="ECO:0007669"/>
    <property type="project" value="InterPro"/>
</dbReference>
<keyword evidence="2 7" id="KW-0813">Transport</keyword>
<evidence type="ECO:0000313" key="10">
    <source>
        <dbReference type="Proteomes" id="UP000215377"/>
    </source>
</evidence>
<keyword evidence="9" id="KW-0804">Transcription</keyword>
<dbReference type="AlphaFoldDB" id="A0A225NGU2"/>
<dbReference type="Pfam" id="PF00528">
    <property type="entry name" value="BPD_transp_1"/>
    <property type="match status" value="1"/>
</dbReference>
<feature type="transmembrane region" description="Helical" evidence="7">
    <location>
        <begin position="86"/>
        <end position="113"/>
    </location>
</feature>
<dbReference type="GO" id="GO:0005886">
    <property type="term" value="C:plasma membrane"/>
    <property type="evidence" value="ECO:0007669"/>
    <property type="project" value="UniProtKB-SubCell"/>
</dbReference>
<keyword evidence="6 7" id="KW-0472">Membrane</keyword>
<dbReference type="InterPro" id="IPR000515">
    <property type="entry name" value="MetI-like"/>
</dbReference>
<dbReference type="PROSITE" id="PS50928">
    <property type="entry name" value="ABC_TM1"/>
    <property type="match status" value="1"/>
</dbReference>
<dbReference type="Proteomes" id="UP000215377">
    <property type="component" value="Unassembled WGS sequence"/>
</dbReference>
<dbReference type="PANTHER" id="PTHR43386">
    <property type="entry name" value="OLIGOPEPTIDE TRANSPORT SYSTEM PERMEASE PROTEIN APPC"/>
    <property type="match status" value="1"/>
</dbReference>
<accession>A0A225NGU2</accession>
<dbReference type="InterPro" id="IPR025966">
    <property type="entry name" value="OppC_N"/>
</dbReference>
<dbReference type="CDD" id="cd06261">
    <property type="entry name" value="TM_PBP2"/>
    <property type="match status" value="1"/>
</dbReference>
<dbReference type="InterPro" id="IPR050366">
    <property type="entry name" value="BP-dependent_transpt_permease"/>
</dbReference>
<gene>
    <name evidence="9" type="ORF">ATO3_13850</name>
</gene>
<evidence type="ECO:0000256" key="3">
    <source>
        <dbReference type="ARBA" id="ARBA00022475"/>
    </source>
</evidence>
<dbReference type="InterPro" id="IPR035906">
    <property type="entry name" value="MetI-like_sf"/>
</dbReference>
<dbReference type="EMBL" id="AQQR01000005">
    <property type="protein sequence ID" value="OWU72805.1"/>
    <property type="molecule type" value="Genomic_DNA"/>
</dbReference>
<evidence type="ECO:0000256" key="6">
    <source>
        <dbReference type="ARBA" id="ARBA00023136"/>
    </source>
</evidence>
<evidence type="ECO:0000313" key="9">
    <source>
        <dbReference type="EMBL" id="OWU72805.1"/>
    </source>
</evidence>
<dbReference type="PANTHER" id="PTHR43386:SF25">
    <property type="entry name" value="PEPTIDE ABC TRANSPORTER PERMEASE PROTEIN"/>
    <property type="match status" value="1"/>
</dbReference>
<feature type="transmembrane region" description="Helical" evidence="7">
    <location>
        <begin position="250"/>
        <end position="273"/>
    </location>
</feature>
<comment type="subcellular location">
    <subcellularLocation>
        <location evidence="1 7">Cell membrane</location>
        <topology evidence="1 7">Multi-pass membrane protein</topology>
    </subcellularLocation>
</comment>
<evidence type="ECO:0000256" key="2">
    <source>
        <dbReference type="ARBA" id="ARBA00022448"/>
    </source>
</evidence>
<comment type="similarity">
    <text evidence="7">Belongs to the binding-protein-dependent transport system permease family.</text>
</comment>
<name>A0A225NGU2_9RHOB</name>
<protein>
    <submittedName>
        <fullName evidence="9">DNA-directed RNA polymerase subunit alpha</fullName>
    </submittedName>
</protein>
<dbReference type="Pfam" id="PF12911">
    <property type="entry name" value="OppC_N"/>
    <property type="match status" value="1"/>
</dbReference>
<evidence type="ECO:0000256" key="1">
    <source>
        <dbReference type="ARBA" id="ARBA00004651"/>
    </source>
</evidence>
<evidence type="ECO:0000256" key="7">
    <source>
        <dbReference type="RuleBase" id="RU363032"/>
    </source>
</evidence>
<feature type="transmembrane region" description="Helical" evidence="7">
    <location>
        <begin position="209"/>
        <end position="230"/>
    </location>
</feature>
<feature type="transmembrane region" description="Helical" evidence="7">
    <location>
        <begin position="133"/>
        <end position="159"/>
    </location>
</feature>
<dbReference type="Gene3D" id="1.10.3720.10">
    <property type="entry name" value="MetI-like"/>
    <property type="match status" value="1"/>
</dbReference>
<proteinExistence type="inferred from homology"/>
<keyword evidence="4 7" id="KW-0812">Transmembrane</keyword>
<organism evidence="9 10">
    <name type="scientific">Marinibacterium profundimaris</name>
    <dbReference type="NCBI Taxonomy" id="1679460"/>
    <lineage>
        <taxon>Bacteria</taxon>
        <taxon>Pseudomonadati</taxon>
        <taxon>Pseudomonadota</taxon>
        <taxon>Alphaproteobacteria</taxon>
        <taxon>Rhodobacterales</taxon>
        <taxon>Paracoccaceae</taxon>
        <taxon>Marinibacterium</taxon>
    </lineage>
</organism>
<feature type="transmembrane region" description="Helical" evidence="7">
    <location>
        <begin position="20"/>
        <end position="40"/>
    </location>
</feature>
<feature type="domain" description="ABC transmembrane type-1" evidence="8">
    <location>
        <begin position="84"/>
        <end position="273"/>
    </location>
</feature>
<comment type="caution">
    <text evidence="9">The sequence shown here is derived from an EMBL/GenBank/DDBJ whole genome shotgun (WGS) entry which is preliminary data.</text>
</comment>